<organism evidence="4 5">
    <name type="scientific">Porphyromonas macacae</name>
    <dbReference type="NCBI Taxonomy" id="28115"/>
    <lineage>
        <taxon>Bacteria</taxon>
        <taxon>Pseudomonadati</taxon>
        <taxon>Bacteroidota</taxon>
        <taxon>Bacteroidia</taxon>
        <taxon>Bacteroidales</taxon>
        <taxon>Porphyromonadaceae</taxon>
        <taxon>Porphyromonas</taxon>
    </lineage>
</organism>
<dbReference type="InterPro" id="IPR024480">
    <property type="entry name" value="DUF3868"/>
</dbReference>
<dbReference type="RefSeq" id="WP_036873763.1">
    <property type="nucleotide sequence ID" value="NZ_JRFA01000014.1"/>
</dbReference>
<evidence type="ECO:0000256" key="1">
    <source>
        <dbReference type="PROSITE-ProRule" id="PRU00339"/>
    </source>
</evidence>
<dbReference type="Gene3D" id="3.30.1330.60">
    <property type="entry name" value="OmpA-like domain"/>
    <property type="match status" value="1"/>
</dbReference>
<dbReference type="Pfam" id="PF00691">
    <property type="entry name" value="OmpA"/>
    <property type="match status" value="1"/>
</dbReference>
<name>A0A0A2EAE4_9PORP</name>
<protein>
    <submittedName>
        <fullName evidence="4">Uncharacterized protein</fullName>
    </submittedName>
</protein>
<dbReference type="InterPro" id="IPR019734">
    <property type="entry name" value="TPR_rpt"/>
</dbReference>
<comment type="caution">
    <text evidence="4">The sequence shown here is derived from an EMBL/GenBank/DDBJ whole genome shotgun (WGS) entry which is preliminary data.</text>
</comment>
<keyword evidence="5" id="KW-1185">Reference proteome</keyword>
<evidence type="ECO:0000259" key="3">
    <source>
        <dbReference type="Pfam" id="PF12984"/>
    </source>
</evidence>
<evidence type="ECO:0000313" key="4">
    <source>
        <dbReference type="EMBL" id="KGN74430.1"/>
    </source>
</evidence>
<sequence>MKKNTYLLILMFLFTGLVSHAQVQYVKKVKFENISGVKSNDRLLINMDVLLDGLYLRTNDMLILTPILHSNVNGEQVELPAVVALGKTRNKVYIRNKTLKNKLSVPANSQAIVVRGNKKDSQTISYMTSVPFAVWMQDASLSVRAIVQGCADCGKSREDLLLAGRVVSEPYKPDYLLTYVVPEAEPVKARKDQHSASLKFVVDRHEIVRNYKQNAEELNQVDKVIREVRGNKDINITEFAVTGYASPEANFEYNRELAGRRANSFVDYLISTHGIRREQIKSVLGHGEDWDGLKDALHSSSLPNANAILDIIASTGNPDARDAKIVALDNGATYKILLDRYYPALRRTDYVIAYNVRAFDVEEAKKVIKTNPKHLSLNEMFLVAKTYPEGSREFKEVFDIATRLYPDEPVAIINASAVDIEGGNYNAAVKRLNRVVNTRKDALNNLGVAYAGLGQYDKARECFERAIAAGDKLAKHNLEEFEKVEKQN</sequence>
<dbReference type="InterPro" id="IPR011990">
    <property type="entry name" value="TPR-like_helical_dom_sf"/>
</dbReference>
<gene>
    <name evidence="4" type="ORF">HQ47_05145</name>
</gene>
<feature type="domain" description="DUF3868" evidence="3">
    <location>
        <begin position="7"/>
        <end position="103"/>
    </location>
</feature>
<evidence type="ECO:0000313" key="5">
    <source>
        <dbReference type="Proteomes" id="UP000030103"/>
    </source>
</evidence>
<feature type="repeat" description="TPR" evidence="1">
    <location>
        <begin position="440"/>
        <end position="473"/>
    </location>
</feature>
<keyword evidence="1" id="KW-0802">TPR repeat</keyword>
<feature type="domain" description="OmpA-like" evidence="2">
    <location>
        <begin position="219"/>
        <end position="288"/>
    </location>
</feature>
<dbReference type="Pfam" id="PF00515">
    <property type="entry name" value="TPR_1"/>
    <property type="match status" value="1"/>
</dbReference>
<dbReference type="Proteomes" id="UP000030103">
    <property type="component" value="Unassembled WGS sequence"/>
</dbReference>
<dbReference type="OrthoDB" id="1100173at2"/>
<dbReference type="Pfam" id="PF12984">
    <property type="entry name" value="DUF3868"/>
    <property type="match status" value="1"/>
</dbReference>
<evidence type="ECO:0000259" key="2">
    <source>
        <dbReference type="Pfam" id="PF00691"/>
    </source>
</evidence>
<dbReference type="AlphaFoldDB" id="A0A0A2EAE4"/>
<dbReference type="STRING" id="28115.HQ47_05145"/>
<dbReference type="PROSITE" id="PS50005">
    <property type="entry name" value="TPR"/>
    <property type="match status" value="1"/>
</dbReference>
<dbReference type="EMBL" id="JRFA01000014">
    <property type="protein sequence ID" value="KGN74430.1"/>
    <property type="molecule type" value="Genomic_DNA"/>
</dbReference>
<dbReference type="SUPFAM" id="SSF103088">
    <property type="entry name" value="OmpA-like"/>
    <property type="match status" value="1"/>
</dbReference>
<dbReference type="Gene3D" id="1.25.40.10">
    <property type="entry name" value="Tetratricopeptide repeat domain"/>
    <property type="match status" value="1"/>
</dbReference>
<reference evidence="4 5" key="1">
    <citation type="submission" date="2014-09" db="EMBL/GenBank/DDBJ databases">
        <title>Draft Genome Sequence of Porphyromonas macacae COT-192_OH2859.</title>
        <authorList>
            <person name="Wallis C."/>
            <person name="Deusch O."/>
            <person name="O'Flynn C."/>
            <person name="Davis I."/>
            <person name="Horsfall A."/>
            <person name="Kirkwood N."/>
            <person name="Harris S."/>
            <person name="Eisen J.A."/>
            <person name="Coil D.A."/>
            <person name="Darling A.E."/>
            <person name="Jospin G."/>
            <person name="Alexiev A."/>
        </authorList>
    </citation>
    <scope>NUCLEOTIDE SEQUENCE [LARGE SCALE GENOMIC DNA]</scope>
    <source>
        <strain evidence="5">COT-192 OH2859</strain>
    </source>
</reference>
<dbReference type="InterPro" id="IPR006665">
    <property type="entry name" value="OmpA-like"/>
</dbReference>
<proteinExistence type="predicted"/>
<accession>A0A0A2EAE4</accession>
<dbReference type="SUPFAM" id="SSF48452">
    <property type="entry name" value="TPR-like"/>
    <property type="match status" value="1"/>
</dbReference>
<dbReference type="PROSITE" id="PS50293">
    <property type="entry name" value="TPR_REGION"/>
    <property type="match status" value="1"/>
</dbReference>
<dbReference type="InterPro" id="IPR036737">
    <property type="entry name" value="OmpA-like_sf"/>
</dbReference>
<dbReference type="SMART" id="SM00028">
    <property type="entry name" value="TPR"/>
    <property type="match status" value="1"/>
</dbReference>